<sequence length="294" mass="33233">MRKILAVCALVLVSAAMSFAAPASSKAKSATGATKIYSAIEAKEGFVGGRLFDVLDSVGGTGTWMEWDVNGVRDPSLVKILDPLLNSTNKPKMIWVITERDKPLLAVLLPKGAGEVLVFYEIGKLDAKPVALKLNKVLTPDVVFRDYRQVSEKAFVHLDRPNLKISVLDKLIRFTYDNPDDTPLRYDPDFATKTLVEKRAEVNDYLGFLKYEYSMMLRAFIQSTRGIFNWQPWHWYMEKWNSKYMISAKEIEQMLSKGVRPDYITVFKAKASTGEVVEMRTTGNGFLEMVITRP</sequence>
<name>A0A380RW84_FIBSU</name>
<feature type="signal peptide" evidence="1">
    <location>
        <begin position="1"/>
        <end position="20"/>
    </location>
</feature>
<keyword evidence="1" id="KW-0732">Signal</keyword>
<dbReference type="Proteomes" id="UP000255423">
    <property type="component" value="Unassembled WGS sequence"/>
</dbReference>
<organism evidence="2 3">
    <name type="scientific">Fibrobacter succinogenes</name>
    <name type="common">Bacteroides succinogenes</name>
    <dbReference type="NCBI Taxonomy" id="833"/>
    <lineage>
        <taxon>Bacteria</taxon>
        <taxon>Pseudomonadati</taxon>
        <taxon>Fibrobacterota</taxon>
        <taxon>Fibrobacteria</taxon>
        <taxon>Fibrobacterales</taxon>
        <taxon>Fibrobacteraceae</taxon>
        <taxon>Fibrobacter</taxon>
    </lineage>
</organism>
<accession>A0A380RW84</accession>
<feature type="chain" id="PRO_5017036966" description="Lipoprotein" evidence="1">
    <location>
        <begin position="21"/>
        <end position="294"/>
    </location>
</feature>
<dbReference type="AlphaFoldDB" id="A0A380RW84"/>
<evidence type="ECO:0000256" key="1">
    <source>
        <dbReference type="SAM" id="SignalP"/>
    </source>
</evidence>
<reference evidence="2 3" key="1">
    <citation type="submission" date="2017-08" db="EMBL/GenBank/DDBJ databases">
        <authorList>
            <person name="de Groot N.N."/>
        </authorList>
    </citation>
    <scope>NUCLEOTIDE SEQUENCE [LARGE SCALE GENOMIC DNA]</scope>
    <source>
        <strain evidence="2 3">HM2</strain>
    </source>
</reference>
<evidence type="ECO:0000313" key="2">
    <source>
        <dbReference type="EMBL" id="SUQ19545.1"/>
    </source>
</evidence>
<evidence type="ECO:0008006" key="4">
    <source>
        <dbReference type="Google" id="ProtNLM"/>
    </source>
</evidence>
<evidence type="ECO:0000313" key="3">
    <source>
        <dbReference type="Proteomes" id="UP000255423"/>
    </source>
</evidence>
<protein>
    <recommendedName>
        <fullName evidence="4">Lipoprotein</fullName>
    </recommendedName>
</protein>
<dbReference type="RefSeq" id="WP_146196740.1">
    <property type="nucleotide sequence ID" value="NZ_UHJL01000001.1"/>
</dbReference>
<proteinExistence type="predicted"/>
<gene>
    <name evidence="2" type="ORF">SAMN05661053_0784</name>
</gene>
<dbReference type="EMBL" id="UHJL01000001">
    <property type="protein sequence ID" value="SUQ19545.1"/>
    <property type="molecule type" value="Genomic_DNA"/>
</dbReference>